<evidence type="ECO:0000313" key="2">
    <source>
        <dbReference type="EMBL" id="MDM7887453.1"/>
    </source>
</evidence>
<organism evidence="2 3">
    <name type="scientific">Curtobacterium subtropicum</name>
    <dbReference type="NCBI Taxonomy" id="3055138"/>
    <lineage>
        <taxon>Bacteria</taxon>
        <taxon>Bacillati</taxon>
        <taxon>Actinomycetota</taxon>
        <taxon>Actinomycetes</taxon>
        <taxon>Micrococcales</taxon>
        <taxon>Microbacteriaceae</taxon>
        <taxon>Curtobacterium</taxon>
    </lineage>
</organism>
<evidence type="ECO:0000313" key="3">
    <source>
        <dbReference type="Proteomes" id="UP001235720"/>
    </source>
</evidence>
<feature type="compositionally biased region" description="Basic and acidic residues" evidence="1">
    <location>
        <begin position="61"/>
        <end position="77"/>
    </location>
</feature>
<comment type="caution">
    <text evidence="2">The sequence shown here is derived from an EMBL/GenBank/DDBJ whole genome shotgun (WGS) entry which is preliminary data.</text>
</comment>
<feature type="compositionally biased region" description="Gly residues" evidence="1">
    <location>
        <begin position="100"/>
        <end position="109"/>
    </location>
</feature>
<feature type="region of interest" description="Disordered" evidence="1">
    <location>
        <begin position="1"/>
        <end position="109"/>
    </location>
</feature>
<sequence length="109" mass="11534">MHDPHQPQTPAPQQPEQPQPQPQPQPQQPQPPEQPQPQPQPQQPDDFAARTAAAEALPLPERADAFSALHDDLRTRLESGQAPHGHSSGRAAGASQVWGSGRGDGGTGA</sequence>
<accession>A0ABT7TD04</accession>
<feature type="compositionally biased region" description="Low complexity" evidence="1">
    <location>
        <begin position="49"/>
        <end position="60"/>
    </location>
</feature>
<keyword evidence="3" id="KW-1185">Reference proteome</keyword>
<reference evidence="2 3" key="1">
    <citation type="submission" date="2023-06" db="EMBL/GenBank/DDBJ databases">
        <authorList>
            <person name="Feng G."/>
            <person name="Li J."/>
            <person name="Zhu H."/>
        </authorList>
    </citation>
    <scope>NUCLEOTIDE SEQUENCE [LARGE SCALE GENOMIC DNA]</scope>
    <source>
        <strain evidence="2 3">RHCJP20</strain>
    </source>
</reference>
<dbReference type="EMBL" id="JAUCMM010000002">
    <property type="protein sequence ID" value="MDM7887453.1"/>
    <property type="molecule type" value="Genomic_DNA"/>
</dbReference>
<evidence type="ECO:0000256" key="1">
    <source>
        <dbReference type="SAM" id="MobiDB-lite"/>
    </source>
</evidence>
<proteinExistence type="predicted"/>
<name>A0ABT7TD04_9MICO</name>
<feature type="compositionally biased region" description="Pro residues" evidence="1">
    <location>
        <begin position="7"/>
        <end position="42"/>
    </location>
</feature>
<dbReference type="RefSeq" id="WP_289469191.1">
    <property type="nucleotide sequence ID" value="NZ_JAUCMM010000002.1"/>
</dbReference>
<dbReference type="Proteomes" id="UP001235720">
    <property type="component" value="Unassembled WGS sequence"/>
</dbReference>
<protein>
    <submittedName>
        <fullName evidence="2">Uncharacterized protein</fullName>
    </submittedName>
</protein>
<gene>
    <name evidence="2" type="ORF">QUG98_03205</name>
</gene>